<dbReference type="GO" id="GO:0005829">
    <property type="term" value="C:cytosol"/>
    <property type="evidence" value="ECO:0007669"/>
    <property type="project" value="TreeGrafter"/>
</dbReference>
<dbReference type="SUPFAM" id="SSF102405">
    <property type="entry name" value="MCP/YpsA-like"/>
    <property type="match status" value="1"/>
</dbReference>
<dbReference type="InterPro" id="IPR031100">
    <property type="entry name" value="LOG_fam"/>
</dbReference>
<dbReference type="AlphaFoldDB" id="A3XM75"/>
<dbReference type="Proteomes" id="UP000001601">
    <property type="component" value="Unassembled WGS sequence"/>
</dbReference>
<accession>A3XM75</accession>
<comment type="similarity">
    <text evidence="2 3">Belongs to the LOG family.</text>
</comment>
<dbReference type="PANTHER" id="PTHR31223:SF70">
    <property type="entry name" value="LOG FAMILY PROTEIN YJL055W"/>
    <property type="match status" value="1"/>
</dbReference>
<dbReference type="STRING" id="398720.MED217_08051"/>
<dbReference type="PANTHER" id="PTHR31223">
    <property type="entry name" value="LOG FAMILY PROTEIN YJL055W"/>
    <property type="match status" value="1"/>
</dbReference>
<sequence>MNDLKSICVFCGSSEGTDPKIIEQASLLGQKLAAHQLTLIYGGSQLGIMGKVAKASLANGGKAIGIIPEFLKTKEIVYPDLDEIITTQNMHERKLKMQEMSDGFITLPGGFGTFEELFEIITWSQLGLHHKPIGLLNTNGFYDHLIAMLDEMVKRGFLNKNNRELLIEDADVERLLQKMKAFEPDHTSKFLKPENT</sequence>
<organism evidence="4 5">
    <name type="scientific">Leeuwenhoekiella blandensis (strain CECT 7118 / CCUG 51940 / KCTC 22103 / MED217)</name>
    <name type="common">Flavobacterium sp. (strain MED217)</name>
    <dbReference type="NCBI Taxonomy" id="398720"/>
    <lineage>
        <taxon>Bacteria</taxon>
        <taxon>Pseudomonadati</taxon>
        <taxon>Bacteroidota</taxon>
        <taxon>Flavobacteriia</taxon>
        <taxon>Flavobacteriales</taxon>
        <taxon>Flavobacteriaceae</taxon>
        <taxon>Leeuwenhoekiella</taxon>
    </lineage>
</organism>
<evidence type="ECO:0000313" key="5">
    <source>
        <dbReference type="Proteomes" id="UP000001601"/>
    </source>
</evidence>
<dbReference type="NCBIfam" id="TIGR00730">
    <property type="entry name" value="Rossman fold protein, TIGR00730 family"/>
    <property type="match status" value="1"/>
</dbReference>
<dbReference type="RefSeq" id="WP_009779991.1">
    <property type="nucleotide sequence ID" value="NZ_CH672395.1"/>
</dbReference>
<dbReference type="GO" id="GO:0009691">
    <property type="term" value="P:cytokinin biosynthetic process"/>
    <property type="evidence" value="ECO:0007669"/>
    <property type="project" value="UniProtKB-UniRule"/>
</dbReference>
<dbReference type="Pfam" id="PF03641">
    <property type="entry name" value="Lysine_decarbox"/>
    <property type="match status" value="1"/>
</dbReference>
<gene>
    <name evidence="4" type="ORF">MED217_08051</name>
</gene>
<dbReference type="EMBL" id="AANC01000005">
    <property type="protein sequence ID" value="EAQ49342.1"/>
    <property type="molecule type" value="Genomic_DNA"/>
</dbReference>
<dbReference type="InterPro" id="IPR005269">
    <property type="entry name" value="LOG"/>
</dbReference>
<dbReference type="GO" id="GO:0008714">
    <property type="term" value="F:AMP nucleosidase activity"/>
    <property type="evidence" value="ECO:0007669"/>
    <property type="project" value="UniProtKB-EC"/>
</dbReference>
<proteinExistence type="inferred from homology"/>
<name>A3XM75_LEEBM</name>
<keyword evidence="3" id="KW-0203">Cytokinin biosynthesis</keyword>
<evidence type="ECO:0000256" key="1">
    <source>
        <dbReference type="ARBA" id="ARBA00000274"/>
    </source>
</evidence>
<comment type="catalytic activity">
    <reaction evidence="1">
        <text>AMP + H2O = D-ribose 5-phosphate + adenine</text>
        <dbReference type="Rhea" id="RHEA:20129"/>
        <dbReference type="ChEBI" id="CHEBI:15377"/>
        <dbReference type="ChEBI" id="CHEBI:16708"/>
        <dbReference type="ChEBI" id="CHEBI:78346"/>
        <dbReference type="ChEBI" id="CHEBI:456215"/>
        <dbReference type="EC" id="3.2.2.4"/>
    </reaction>
</comment>
<protein>
    <recommendedName>
        <fullName evidence="3">Cytokinin riboside 5'-monophosphate phosphoribohydrolase</fullName>
        <ecNumber evidence="3">3.2.2.n1</ecNumber>
    </recommendedName>
</protein>
<dbReference type="eggNOG" id="COG1611">
    <property type="taxonomic scope" value="Bacteria"/>
</dbReference>
<dbReference type="EC" id="3.2.2.n1" evidence="3"/>
<evidence type="ECO:0000256" key="2">
    <source>
        <dbReference type="ARBA" id="ARBA00006763"/>
    </source>
</evidence>
<reference evidence="4 5" key="1">
    <citation type="journal article" date="2007" name="Nature">
        <title>Light stimulates growth of proteorhodopsin-containing marine Flavobacteria.</title>
        <authorList>
            <person name="Gomez-Consarnau L."/>
            <person name="Gonzalez J.M."/>
            <person name="Coll-Llado M."/>
            <person name="Gourdon P."/>
            <person name="Pascher T."/>
            <person name="Neutze R."/>
            <person name="Pedros-Alio C."/>
            <person name="Pinhassi J."/>
        </authorList>
    </citation>
    <scope>NUCLEOTIDE SEQUENCE [LARGE SCALE GENOMIC DNA]</scope>
    <source>
        <strain evidence="4 5">MED217</strain>
    </source>
</reference>
<evidence type="ECO:0000313" key="4">
    <source>
        <dbReference type="EMBL" id="EAQ49342.1"/>
    </source>
</evidence>
<dbReference type="OrthoDB" id="9801098at2"/>
<comment type="caution">
    <text evidence="4">The sequence shown here is derived from an EMBL/GenBank/DDBJ whole genome shotgun (WGS) entry which is preliminary data.</text>
</comment>
<keyword evidence="5" id="KW-1185">Reference proteome</keyword>
<keyword evidence="3" id="KW-0378">Hydrolase</keyword>
<dbReference type="Gene3D" id="3.40.50.450">
    <property type="match status" value="1"/>
</dbReference>
<evidence type="ECO:0000256" key="3">
    <source>
        <dbReference type="RuleBase" id="RU363015"/>
    </source>
</evidence>
<dbReference type="HOGENOM" id="CLU_058336_4_2_10"/>